<accession>A0A4Z2J019</accession>
<keyword evidence="2" id="KW-1185">Reference proteome</keyword>
<dbReference type="Proteomes" id="UP000314294">
    <property type="component" value="Unassembled WGS sequence"/>
</dbReference>
<evidence type="ECO:0000313" key="2">
    <source>
        <dbReference type="Proteomes" id="UP000314294"/>
    </source>
</evidence>
<proteinExistence type="predicted"/>
<protein>
    <submittedName>
        <fullName evidence="1">Uncharacterized protein</fullName>
    </submittedName>
</protein>
<reference evidence="1 2" key="1">
    <citation type="submission" date="2019-03" db="EMBL/GenBank/DDBJ databases">
        <title>First draft genome of Liparis tanakae, snailfish: a comprehensive survey of snailfish specific genes.</title>
        <authorList>
            <person name="Kim W."/>
            <person name="Song I."/>
            <person name="Jeong J.-H."/>
            <person name="Kim D."/>
            <person name="Kim S."/>
            <person name="Ryu S."/>
            <person name="Song J.Y."/>
            <person name="Lee S.K."/>
        </authorList>
    </citation>
    <scope>NUCLEOTIDE SEQUENCE [LARGE SCALE GENOMIC DNA]</scope>
    <source>
        <tissue evidence="1">Muscle</tissue>
    </source>
</reference>
<comment type="caution">
    <text evidence="1">The sequence shown here is derived from an EMBL/GenBank/DDBJ whole genome shotgun (WGS) entry which is preliminary data.</text>
</comment>
<dbReference type="EMBL" id="SRLO01000035">
    <property type="protein sequence ID" value="TNN83028.1"/>
    <property type="molecule type" value="Genomic_DNA"/>
</dbReference>
<gene>
    <name evidence="1" type="ORF">EYF80_006635</name>
</gene>
<organism evidence="1 2">
    <name type="scientific">Liparis tanakae</name>
    <name type="common">Tanaka's snailfish</name>
    <dbReference type="NCBI Taxonomy" id="230148"/>
    <lineage>
        <taxon>Eukaryota</taxon>
        <taxon>Metazoa</taxon>
        <taxon>Chordata</taxon>
        <taxon>Craniata</taxon>
        <taxon>Vertebrata</taxon>
        <taxon>Euteleostomi</taxon>
        <taxon>Actinopterygii</taxon>
        <taxon>Neopterygii</taxon>
        <taxon>Teleostei</taxon>
        <taxon>Neoteleostei</taxon>
        <taxon>Acanthomorphata</taxon>
        <taxon>Eupercaria</taxon>
        <taxon>Perciformes</taxon>
        <taxon>Cottioidei</taxon>
        <taxon>Cottales</taxon>
        <taxon>Liparidae</taxon>
        <taxon>Liparis</taxon>
    </lineage>
</organism>
<evidence type="ECO:0000313" key="1">
    <source>
        <dbReference type="EMBL" id="TNN83028.1"/>
    </source>
</evidence>
<dbReference type="AlphaFoldDB" id="A0A4Z2J019"/>
<sequence>MTPNKSCHIDDDMTVLSERCVCAYECLRVPLVDDPQRDRHGAQSGPIMYFALQKAAYSQLSGARLSPHLRSEINPPVESRPGGEDDELMKLMDLMKTGRRCGDREVHNSNMKRQQEEDRLIYTAGLLSENNYTNNDGKPEFQKCYALKYHFSTADLSSHHISELKQYSSVSTQHFLSSSHICRERHAGFSSRPELAKPARTGPFA</sequence>
<name>A0A4Z2J019_9TELE</name>